<dbReference type="Gene3D" id="3.30.70.370">
    <property type="match status" value="2"/>
</dbReference>
<dbReference type="GO" id="GO:0003677">
    <property type="term" value="F:DNA binding"/>
    <property type="evidence" value="ECO:0007669"/>
    <property type="project" value="UniProtKB-KW"/>
</dbReference>
<feature type="region of interest" description="Disordered" evidence="15">
    <location>
        <begin position="1"/>
        <end position="29"/>
    </location>
</feature>
<protein>
    <recommendedName>
        <fullName evidence="2">DNA-directed DNA polymerase</fullName>
        <ecNumber evidence="2">2.7.7.7</ecNumber>
    </recommendedName>
</protein>
<keyword evidence="6" id="KW-0540">Nuclease</keyword>
<keyword evidence="10" id="KW-0239">DNA-directed DNA polymerase</keyword>
<feature type="compositionally biased region" description="Pro residues" evidence="15">
    <location>
        <begin position="1"/>
        <end position="11"/>
    </location>
</feature>
<dbReference type="CDD" id="cd06139">
    <property type="entry name" value="DNA_polA_I_Ecoli_like_exo"/>
    <property type="match status" value="1"/>
</dbReference>
<keyword evidence="11" id="KW-0809">Transit peptide</keyword>
<dbReference type="GO" id="GO:0003887">
    <property type="term" value="F:DNA-directed DNA polymerase activity"/>
    <property type="evidence" value="ECO:0007669"/>
    <property type="project" value="UniProtKB-KW"/>
</dbReference>
<keyword evidence="12" id="KW-0238">DNA-binding</keyword>
<dbReference type="eggNOG" id="KOG0950">
    <property type="taxonomic scope" value="Eukaryota"/>
</dbReference>
<accession>A0A0D9X4X7</accession>
<dbReference type="EnsemblPlants" id="LPERR08G04450.1">
    <property type="protein sequence ID" value="LPERR08G04450.1"/>
    <property type="gene ID" value="LPERR08G04450"/>
</dbReference>
<dbReference type="Proteomes" id="UP000032180">
    <property type="component" value="Chromosome 8"/>
</dbReference>
<keyword evidence="7" id="KW-0227">DNA damage</keyword>
<dbReference type="GO" id="GO:0008408">
    <property type="term" value="F:3'-5' exonuclease activity"/>
    <property type="evidence" value="ECO:0007669"/>
    <property type="project" value="InterPro"/>
</dbReference>
<name>A0A0D9X4X7_9ORYZ</name>
<dbReference type="STRING" id="77586.A0A0D9X4X7"/>
<dbReference type="Pfam" id="PF01612">
    <property type="entry name" value="DNA_pol_A_exo1"/>
    <property type="match status" value="2"/>
</dbReference>
<evidence type="ECO:0000256" key="7">
    <source>
        <dbReference type="ARBA" id="ARBA00022763"/>
    </source>
</evidence>
<keyword evidence="8" id="KW-0378">Hydrolase</keyword>
<dbReference type="InterPro" id="IPR036397">
    <property type="entry name" value="RNaseH_sf"/>
</dbReference>
<keyword evidence="3" id="KW-0808">Transferase</keyword>
<keyword evidence="13" id="KW-0234">DNA repair</keyword>
<comment type="similarity">
    <text evidence="1">Belongs to the DNA polymerase type-A family.</text>
</comment>
<dbReference type="InterPro" id="IPR001098">
    <property type="entry name" value="DNA-dir_DNA_pol_A_palm_dom"/>
</dbReference>
<dbReference type="HOGENOM" id="CLU_237427_0_0_1"/>
<feature type="domain" description="DNA-directed DNA polymerase family A palm" evidence="16">
    <location>
        <begin position="766"/>
        <end position="1012"/>
    </location>
</feature>
<dbReference type="GO" id="GO:0006261">
    <property type="term" value="P:DNA-templated DNA replication"/>
    <property type="evidence" value="ECO:0007669"/>
    <property type="project" value="InterPro"/>
</dbReference>
<evidence type="ECO:0000256" key="3">
    <source>
        <dbReference type="ARBA" id="ARBA00022679"/>
    </source>
</evidence>
<organism evidence="17 18">
    <name type="scientific">Leersia perrieri</name>
    <dbReference type="NCBI Taxonomy" id="77586"/>
    <lineage>
        <taxon>Eukaryota</taxon>
        <taxon>Viridiplantae</taxon>
        <taxon>Streptophyta</taxon>
        <taxon>Embryophyta</taxon>
        <taxon>Tracheophyta</taxon>
        <taxon>Spermatophyta</taxon>
        <taxon>Magnoliopsida</taxon>
        <taxon>Liliopsida</taxon>
        <taxon>Poales</taxon>
        <taxon>Poaceae</taxon>
        <taxon>BOP clade</taxon>
        <taxon>Oryzoideae</taxon>
        <taxon>Oryzeae</taxon>
        <taxon>Oryzinae</taxon>
        <taxon>Leersia</taxon>
    </lineage>
</organism>
<evidence type="ECO:0000256" key="15">
    <source>
        <dbReference type="SAM" id="MobiDB-lite"/>
    </source>
</evidence>
<keyword evidence="9" id="KW-0269">Exonuclease</keyword>
<evidence type="ECO:0000256" key="14">
    <source>
        <dbReference type="ARBA" id="ARBA00049244"/>
    </source>
</evidence>
<dbReference type="FunFam" id="3.30.420.10:FF:000051">
    <property type="entry name" value="DNA polymerase I"/>
    <property type="match status" value="2"/>
</dbReference>
<proteinExistence type="inferred from homology"/>
<keyword evidence="5" id="KW-0235">DNA replication</keyword>
<keyword evidence="4" id="KW-0548">Nucleotidyltransferase</keyword>
<reference evidence="18" key="2">
    <citation type="submission" date="2013-12" db="EMBL/GenBank/DDBJ databases">
        <authorList>
            <person name="Yu Y."/>
            <person name="Lee S."/>
            <person name="de Baynast K."/>
            <person name="Wissotski M."/>
            <person name="Liu L."/>
            <person name="Talag J."/>
            <person name="Goicoechea J."/>
            <person name="Angelova A."/>
            <person name="Jetty R."/>
            <person name="Kudrna D."/>
            <person name="Golser W."/>
            <person name="Rivera L."/>
            <person name="Zhang J."/>
            <person name="Wing R."/>
        </authorList>
    </citation>
    <scope>NUCLEOTIDE SEQUENCE</scope>
</reference>
<dbReference type="FunFam" id="1.10.150.20:FF:000034">
    <property type="entry name" value="DNA polymerase I"/>
    <property type="match status" value="2"/>
</dbReference>
<evidence type="ECO:0000256" key="12">
    <source>
        <dbReference type="ARBA" id="ARBA00023125"/>
    </source>
</evidence>
<reference evidence="17" key="3">
    <citation type="submission" date="2015-04" db="UniProtKB">
        <authorList>
            <consortium name="EnsemblPlants"/>
        </authorList>
    </citation>
    <scope>IDENTIFICATION</scope>
</reference>
<dbReference type="InterPro" id="IPR002298">
    <property type="entry name" value="DNA_polymerase_A"/>
</dbReference>
<evidence type="ECO:0000256" key="4">
    <source>
        <dbReference type="ARBA" id="ARBA00022695"/>
    </source>
</evidence>
<feature type="domain" description="DNA-directed DNA polymerase family A palm" evidence="16">
    <location>
        <begin position="1510"/>
        <end position="1756"/>
    </location>
</feature>
<feature type="region of interest" description="Disordered" evidence="15">
    <location>
        <begin position="654"/>
        <end position="674"/>
    </location>
</feature>
<dbReference type="Gene3D" id="3.30.420.10">
    <property type="entry name" value="Ribonuclease H-like superfamily/Ribonuclease H"/>
    <property type="match status" value="2"/>
</dbReference>
<sequence>MAVAPPLPPPARQLRRWPGSSSPPPPPWMASPFRRTRYLSRPAFAGAGRQDYCPSSGMVVSRNSAFKLGLYGNLNVQSGLQEWVNETKRIFFLRTANNVRNNLSNGNTPLRAGNLCHDPSENLSSSNYPSLYNLRERGPSNSIVNRHVDTDLAKHRVVYQSAHAVPAPFSVVNNDTKQLNMPIGSKAKIPWQYSFPVESSMPKISKSETTSVVEKANAIPDKKENKRVTRKVTPNILEKTSLSSESKDARKVLATIYDKVLVVNNVESARSVVKLLTTKYKGFIHACDTEVANIDVKEETPVGHGEVICFSIYSGNSEGQADFGNGKTCLWVDVLDGGSDVLMEFAPFFEDPSIKKVWHNYSFDSHIIENCGIKVAGFHADTMHLARLWDSSRRTDGGYSLEGLTNDPRVMNAVLNDLPKTGKMSMKTIFGRKKARKDGSEGKIITIEPVEKLQREDRELWICYSSLDSMSTLKLYESLKNKLEAVEWIFDGCPRGTMYDFYEEYWRPFGALLVKMETEGMLVDRAYLSEIEKAAIAERELATDKFRKWASKYCPDAKYMNVNSDDQIRQLFFGGIENRSKPGETCPQSKTFKVPNTEMIATEGKKTLKSRTIKLFSIVEDLKIDKLTNSGWPSISIDTLRILAGKIPTEDIYKTDDDSKEFDEDGSSLELPEQDAEDISSYGTAYEAFGGGKKGREACHAIAALCEVFSIDKLISSFIIPLQGDRISCKEGRIHCSLNINTETGRLSARTPNLQNQPALEKDRYKIRQAFVAAPGNTLIVADYGQLELRILAHLTNCKSMLEAFKAGGDFHSRTAMNMYQHVRDAVEEKKVLLEWHPQPGQEKPPVPLLKDAFGAERRKAKMLNFSIAYGKTAVGLSQDWKVSVKEARDTVNLWYKERKEVSAWQKKQKALALEKCEVYTLLGRSRRFPDMTHAGPGQKGHVERAAINAPVQGSAADVAMCAMLEIERNAHLKELGWKLLLQVYDNNTLMFTKKVLRLVHDEVILEGPTESAEVAKAIVVECMSKPFYGTNILKVDLSVDAKYAKSCDADISDAVTGISPVHVANIDVKKETPVGHGEVICFSIYSGNSGGQADFGNGKTCLWVDVLDGGRDVLMEFAPFFEDPSIKKVWHNYSFDSHIIENCGIKVAGFHADTMHLARLWDSSRKDDDPRVMNAVLKGLPKTGKMSMKIIFGRKKVRKDGSEGKIITIEPVEKFNEYIKALRKLEAVEWIFDGCPRGTMYDLYEEYWRPFGALLVKMETRGMLVDRAYLSEIEKAAIAERELATDKFRKWASKYCPDAKYMNVKCDSQIRQLLFGGIKNRSKPGESCPQSKTFNVPNTEMIATEGKKTPKSRTIKFFNIVENLKIDKITLKGGQPSISIETLTILAGKIPTEDIYKTNDDSKEFDEDGSSLELPEQDVEDTSSYGTAYEAFGGGKKGREACHAIAARREIFSIDKLISSFIIPLQGDHISCKEGRVHCSLNINTETGRLSARTPNLQNQPALEKDRYKIRQAFVAAPGNTLIVADYGQLELRILAHLTNCKSMLEAFKAGGDFHSRTAMNMYQHVRDAVEEKKVLLEWHPQPGQEKPPVPLLKDAFGAERRKAKMLNFSIAYGKTAVGLSQDWKVSVKEARDTVNLWYKERKEVSAWQKKQKALALEKCEVYTLLGRSRRFPDMTHAGPGQKGHVERAAINAPVQCSAADVAMCAMLEIERNARLKELGWNLLLQVYDNNTLMFTKKVIRLVHDEVILEGPTESAEVAKAIVVECMSKPFYGTNILKVDLSVDAKYAKSWPLTISYRVSSPCCTTEEDFFHIGGEPRIRITLCFIL</sequence>
<evidence type="ECO:0000256" key="6">
    <source>
        <dbReference type="ARBA" id="ARBA00022722"/>
    </source>
</evidence>
<evidence type="ECO:0000313" key="17">
    <source>
        <dbReference type="EnsemblPlants" id="LPERR08G04450.1"/>
    </source>
</evidence>
<dbReference type="Gramene" id="LPERR08G04450.1">
    <property type="protein sequence ID" value="LPERR08G04450.1"/>
    <property type="gene ID" value="LPERR08G04450"/>
</dbReference>
<evidence type="ECO:0000256" key="5">
    <source>
        <dbReference type="ARBA" id="ARBA00022705"/>
    </source>
</evidence>
<dbReference type="Pfam" id="PF00476">
    <property type="entry name" value="DNA_pol_A"/>
    <property type="match status" value="4"/>
</dbReference>
<dbReference type="InterPro" id="IPR012337">
    <property type="entry name" value="RNaseH-like_sf"/>
</dbReference>
<dbReference type="PRINTS" id="PR00868">
    <property type="entry name" value="DNAPOLI"/>
</dbReference>
<dbReference type="EC" id="2.7.7.7" evidence="2"/>
<dbReference type="SUPFAM" id="SSF56672">
    <property type="entry name" value="DNA/RNA polymerases"/>
    <property type="match status" value="2"/>
</dbReference>
<evidence type="ECO:0000256" key="8">
    <source>
        <dbReference type="ARBA" id="ARBA00022801"/>
    </source>
</evidence>
<evidence type="ECO:0000256" key="11">
    <source>
        <dbReference type="ARBA" id="ARBA00022946"/>
    </source>
</evidence>
<dbReference type="InterPro" id="IPR043502">
    <property type="entry name" value="DNA/RNA_pol_sf"/>
</dbReference>
<dbReference type="GO" id="GO:0009507">
    <property type="term" value="C:chloroplast"/>
    <property type="evidence" value="ECO:0007669"/>
    <property type="project" value="UniProtKB-ARBA"/>
</dbReference>
<evidence type="ECO:0000313" key="18">
    <source>
        <dbReference type="Proteomes" id="UP000032180"/>
    </source>
</evidence>
<feature type="compositionally biased region" description="Acidic residues" evidence="15">
    <location>
        <begin position="658"/>
        <end position="674"/>
    </location>
</feature>
<keyword evidence="18" id="KW-1185">Reference proteome</keyword>
<dbReference type="SMART" id="SM00482">
    <property type="entry name" value="POLAc"/>
    <property type="match status" value="2"/>
</dbReference>
<evidence type="ECO:0000256" key="9">
    <source>
        <dbReference type="ARBA" id="ARBA00022839"/>
    </source>
</evidence>
<evidence type="ECO:0000259" key="16">
    <source>
        <dbReference type="SMART" id="SM00482"/>
    </source>
</evidence>
<evidence type="ECO:0000256" key="13">
    <source>
        <dbReference type="ARBA" id="ARBA00023204"/>
    </source>
</evidence>
<dbReference type="SUPFAM" id="SSF53098">
    <property type="entry name" value="Ribonuclease H-like"/>
    <property type="match status" value="2"/>
</dbReference>
<dbReference type="GO" id="GO:0006302">
    <property type="term" value="P:double-strand break repair"/>
    <property type="evidence" value="ECO:0007669"/>
    <property type="project" value="TreeGrafter"/>
</dbReference>
<dbReference type="CDD" id="cd08640">
    <property type="entry name" value="DNA_pol_A_plastid_like"/>
    <property type="match status" value="2"/>
</dbReference>
<dbReference type="InterPro" id="IPR002562">
    <property type="entry name" value="3'-5'_exonuclease_dom"/>
</dbReference>
<reference evidence="17 18" key="1">
    <citation type="submission" date="2012-08" db="EMBL/GenBank/DDBJ databases">
        <title>Oryza genome evolution.</title>
        <authorList>
            <person name="Wing R.A."/>
        </authorList>
    </citation>
    <scope>NUCLEOTIDE SEQUENCE</scope>
</reference>
<comment type="catalytic activity">
    <reaction evidence="14">
        <text>DNA(n) + a 2'-deoxyribonucleoside 5'-triphosphate = DNA(n+1) + diphosphate</text>
        <dbReference type="Rhea" id="RHEA:22508"/>
        <dbReference type="Rhea" id="RHEA-COMP:17339"/>
        <dbReference type="Rhea" id="RHEA-COMP:17340"/>
        <dbReference type="ChEBI" id="CHEBI:33019"/>
        <dbReference type="ChEBI" id="CHEBI:61560"/>
        <dbReference type="ChEBI" id="CHEBI:173112"/>
        <dbReference type="EC" id="2.7.7.7"/>
    </reaction>
</comment>
<dbReference type="PANTHER" id="PTHR10133:SF27">
    <property type="entry name" value="DNA POLYMERASE NU"/>
    <property type="match status" value="1"/>
</dbReference>
<dbReference type="PANTHER" id="PTHR10133">
    <property type="entry name" value="DNA POLYMERASE I"/>
    <property type="match status" value="1"/>
</dbReference>
<evidence type="ECO:0000256" key="1">
    <source>
        <dbReference type="ARBA" id="ARBA00007705"/>
    </source>
</evidence>
<dbReference type="Gene3D" id="1.10.150.20">
    <property type="entry name" value="5' to 3' exonuclease, C-terminal subdomain"/>
    <property type="match status" value="2"/>
</dbReference>
<evidence type="ECO:0000256" key="2">
    <source>
        <dbReference type="ARBA" id="ARBA00012417"/>
    </source>
</evidence>
<evidence type="ECO:0000256" key="10">
    <source>
        <dbReference type="ARBA" id="ARBA00022932"/>
    </source>
</evidence>